<protein>
    <submittedName>
        <fullName evidence="1">Uncharacterized protein</fullName>
    </submittedName>
</protein>
<dbReference type="Proteomes" id="UP000663866">
    <property type="component" value="Unassembled WGS sequence"/>
</dbReference>
<gene>
    <name evidence="1" type="ORF">OVN521_LOCUS14672</name>
</gene>
<organism evidence="1 2">
    <name type="scientific">Rotaria magnacalcarata</name>
    <dbReference type="NCBI Taxonomy" id="392030"/>
    <lineage>
        <taxon>Eukaryota</taxon>
        <taxon>Metazoa</taxon>
        <taxon>Spiralia</taxon>
        <taxon>Gnathifera</taxon>
        <taxon>Rotifera</taxon>
        <taxon>Eurotatoria</taxon>
        <taxon>Bdelloidea</taxon>
        <taxon>Philodinida</taxon>
        <taxon>Philodinidae</taxon>
        <taxon>Rotaria</taxon>
    </lineage>
</organism>
<sequence length="255" mass="27928">MLESDIETIELFSPRNKSTSCVTIEINTMDANATYSYLITPRKSENPVQTVPKQSSDSHFNQISRLNSSNSQPNTYIGQPPFKPLDISQSIRSNAARNNEINKTKNTNSEFNVCLNMGANAFSTCFTLPIECYSYTTLTESYRNYQTFSGCCWTPYDTVSSLPSGWYRISGSAGTALLTTPIYSMNICGASYGGYFNGTLPTTAGGSATGTFCFYTGSPCSYPVAPITAINCNGYYVFYLISPSTGSSYRYCSTN</sequence>
<evidence type="ECO:0000313" key="1">
    <source>
        <dbReference type="EMBL" id="CAF3994291.1"/>
    </source>
</evidence>
<dbReference type="AlphaFoldDB" id="A0A819NAQ5"/>
<comment type="caution">
    <text evidence="1">The sequence shown here is derived from an EMBL/GenBank/DDBJ whole genome shotgun (WGS) entry which is preliminary data.</text>
</comment>
<keyword evidence="2" id="KW-1185">Reference proteome</keyword>
<name>A0A819NAQ5_9BILA</name>
<reference evidence="1" key="1">
    <citation type="submission" date="2021-02" db="EMBL/GenBank/DDBJ databases">
        <authorList>
            <person name="Nowell W R."/>
        </authorList>
    </citation>
    <scope>NUCLEOTIDE SEQUENCE</scope>
</reference>
<evidence type="ECO:0000313" key="2">
    <source>
        <dbReference type="Proteomes" id="UP000663866"/>
    </source>
</evidence>
<dbReference type="EMBL" id="CAJOBG010002252">
    <property type="protein sequence ID" value="CAF3994291.1"/>
    <property type="molecule type" value="Genomic_DNA"/>
</dbReference>
<proteinExistence type="predicted"/>
<accession>A0A819NAQ5</accession>